<proteinExistence type="predicted"/>
<dbReference type="Proteomes" id="UP000007257">
    <property type="component" value="Chromosome"/>
</dbReference>
<evidence type="ECO:0000313" key="1">
    <source>
        <dbReference type="EMBL" id="ADW74142.1"/>
    </source>
</evidence>
<organism evidence="1 2">
    <name type="scientific">Rahnella sp. (strain Y9602)</name>
    <dbReference type="NCBI Taxonomy" id="2703885"/>
    <lineage>
        <taxon>Bacteria</taxon>
        <taxon>Pseudomonadati</taxon>
        <taxon>Pseudomonadota</taxon>
        <taxon>Gammaproteobacteria</taxon>
        <taxon>Enterobacterales</taxon>
        <taxon>Yersiniaceae</taxon>
        <taxon>Rahnella</taxon>
    </lineage>
</organism>
<reference evidence="1 2" key="2">
    <citation type="journal article" date="2012" name="J. Bacteriol.">
        <title>Complete Genome Sequence of Rahnella sp. Strain Y9602, a Gammaproteobacterium Isolate from Metal- and Radionuclide-Contaminated Soil.</title>
        <authorList>
            <person name="Martinez R.J."/>
            <person name="Bruce D."/>
            <person name="Detter C."/>
            <person name="Goodwin L.A."/>
            <person name="Han J."/>
            <person name="Han C.S."/>
            <person name="Held B."/>
            <person name="Land M.L."/>
            <person name="Mikhailova N."/>
            <person name="Nolan M."/>
            <person name="Pennacchio L."/>
            <person name="Pitluck S."/>
            <person name="Tapia R."/>
            <person name="Woyke T."/>
            <person name="Sobecky P.A."/>
        </authorList>
    </citation>
    <scope>NUCLEOTIDE SEQUENCE [LARGE SCALE GENOMIC DNA]</scope>
    <source>
        <strain evidence="1 2">Y9602</strain>
    </source>
</reference>
<sequence length="150" mass="16146">MFSGTPIDYQDEPLTNDGFWPDLNLADFQEQRSIPADVDAGTVATALLTAAGEVNDLLQTVKDGYLAKGYGQASAVPGIGRPGENLLCARYKKAVFARAKADLIAEFASQGRRESHPGQESEETRAGLLAEGSIIIRAIKGLRRVTVRKI</sequence>
<dbReference type="KEGG" id="rah:Rahaq_2535"/>
<dbReference type="EMBL" id="CP002505">
    <property type="protein sequence ID" value="ADW74142.1"/>
    <property type="molecule type" value="Genomic_DNA"/>
</dbReference>
<dbReference type="Pfam" id="PF05926">
    <property type="entry name" value="Phage_GPL"/>
    <property type="match status" value="1"/>
</dbReference>
<evidence type="ECO:0000313" key="2">
    <source>
        <dbReference type="Proteomes" id="UP000007257"/>
    </source>
</evidence>
<dbReference type="OrthoDB" id="6312934at2"/>
<protein>
    <submittedName>
        <fullName evidence="1">Head completion protein</fullName>
    </submittedName>
</protein>
<accession>A0A0H3FGW3</accession>
<dbReference type="InterPro" id="IPR009225">
    <property type="entry name" value="Phage_head_completion_GpL"/>
</dbReference>
<dbReference type="RefSeq" id="WP_013575842.1">
    <property type="nucleotide sequence ID" value="NC_015061.1"/>
</dbReference>
<dbReference type="eggNOG" id="ENOG5032TEJ">
    <property type="taxonomic scope" value="Bacteria"/>
</dbReference>
<dbReference type="AlphaFoldDB" id="A0A0H3FGW3"/>
<gene>
    <name evidence="1" type="ordered locus">Rahaq_2535</name>
</gene>
<name>A0A0H3FGW3_RAHSY</name>
<dbReference type="HOGENOM" id="CLU_109291_0_0_6"/>
<reference evidence="2" key="1">
    <citation type="submission" date="2011-01" db="EMBL/GenBank/DDBJ databases">
        <title>Complete sequence of chromosome of Rahnella sp. Y9602.</title>
        <authorList>
            <consortium name="US DOE Joint Genome Institute"/>
            <person name="Lucas S."/>
            <person name="Copeland A."/>
            <person name="Lapidus A."/>
            <person name="Cheng J.-F."/>
            <person name="Goodwin L."/>
            <person name="Pitluck S."/>
            <person name="Lu M."/>
            <person name="Detter J.C."/>
            <person name="Han C."/>
            <person name="Tapia R."/>
            <person name="Land M."/>
            <person name="Hauser L."/>
            <person name="Kyrpides N."/>
            <person name="Ivanova N."/>
            <person name="Ovchinnikova G."/>
            <person name="Pagani I."/>
            <person name="Sobecky P.A."/>
            <person name="Martinez R.J."/>
            <person name="Woyke T."/>
        </authorList>
    </citation>
    <scope>NUCLEOTIDE SEQUENCE [LARGE SCALE GENOMIC DNA]</scope>
    <source>
        <strain evidence="2">Y9602</strain>
    </source>
</reference>